<reference evidence="5" key="1">
    <citation type="journal article" date="2019" name="Int. J. Syst. Evol. Microbiol.">
        <title>The Global Catalogue of Microorganisms (GCM) 10K type strain sequencing project: providing services to taxonomists for standard genome sequencing and annotation.</title>
        <authorList>
            <consortium name="The Broad Institute Genomics Platform"/>
            <consortium name="The Broad Institute Genome Sequencing Center for Infectious Disease"/>
            <person name="Wu L."/>
            <person name="Ma J."/>
        </authorList>
    </citation>
    <scope>NUCLEOTIDE SEQUENCE [LARGE SCALE GENOMIC DNA]</scope>
    <source>
        <strain evidence="5">CGMCC 1.19062</strain>
    </source>
</reference>
<dbReference type="NCBIfam" id="NF003948">
    <property type="entry name" value="PRK05450.1-1"/>
    <property type="match status" value="1"/>
</dbReference>
<dbReference type="Gene3D" id="3.90.550.10">
    <property type="entry name" value="Spore Coat Polysaccharide Biosynthesis Protein SpsA, Chain A"/>
    <property type="match status" value="1"/>
</dbReference>
<dbReference type="CDD" id="cd02517">
    <property type="entry name" value="CMP-KDO-Synthetase"/>
    <property type="match status" value="1"/>
</dbReference>
<dbReference type="Pfam" id="PF02348">
    <property type="entry name" value="CTP_transf_3"/>
    <property type="match status" value="1"/>
</dbReference>
<dbReference type="GO" id="GO:0008690">
    <property type="term" value="F:3-deoxy-manno-octulosonate cytidylyltransferase activity"/>
    <property type="evidence" value="ECO:0007669"/>
    <property type="project" value="UniProtKB-EC"/>
</dbReference>
<gene>
    <name evidence="4" type="ORF">ACFSM5_04020</name>
</gene>
<dbReference type="PANTHER" id="PTHR42866:SF2">
    <property type="entry name" value="3-DEOXY-MANNO-OCTULOSONATE CYTIDYLYLTRANSFERASE, MITOCHONDRIAL"/>
    <property type="match status" value="1"/>
</dbReference>
<evidence type="ECO:0000256" key="2">
    <source>
        <dbReference type="ARBA" id="ARBA00022695"/>
    </source>
</evidence>
<name>A0ABW5DLT7_9PROT</name>
<sequence>MNPLIVIPSRMKATRLPNKPLALIAGEPMILHVWRRAVAAGVGPVVVACGDQEIFDVITASGGSAVMTDPDLPSGSDRVYAAVTTVDPDRDFDVIVNVQGDLPTLEPTVLQKVLAPLENPAVDIATLANAIHDEQEAQEKSVVKIALALKDGETIGRALYFSRAAIPTGDIQRWHHIGIYAYRRASLERFVGLPVHPLEKSESLEQLRALADDMRIDCAVVHTTPFGVDTPADLEKARTLIHKTN</sequence>
<proteinExistence type="predicted"/>
<keyword evidence="5" id="KW-1185">Reference proteome</keyword>
<evidence type="ECO:0000256" key="1">
    <source>
        <dbReference type="ARBA" id="ARBA00022679"/>
    </source>
</evidence>
<dbReference type="NCBIfam" id="NF003952">
    <property type="entry name" value="PRK05450.1-5"/>
    <property type="match status" value="1"/>
</dbReference>
<organism evidence="4 5">
    <name type="scientific">Lacibacterium aquatile</name>
    <dbReference type="NCBI Taxonomy" id="1168082"/>
    <lineage>
        <taxon>Bacteria</taxon>
        <taxon>Pseudomonadati</taxon>
        <taxon>Pseudomonadota</taxon>
        <taxon>Alphaproteobacteria</taxon>
        <taxon>Rhodospirillales</taxon>
        <taxon>Rhodospirillaceae</taxon>
    </lineage>
</organism>
<accession>A0ABW5DLT7</accession>
<keyword evidence="1 4" id="KW-0808">Transferase</keyword>
<protein>
    <submittedName>
        <fullName evidence="4">3-deoxy-manno-octulosonate cytidylyltransferase</fullName>
        <ecNumber evidence="4">2.7.7.38</ecNumber>
    </submittedName>
</protein>
<dbReference type="InterPro" id="IPR003329">
    <property type="entry name" value="Cytidylyl_trans"/>
</dbReference>
<dbReference type="InterPro" id="IPR004528">
    <property type="entry name" value="KdsB"/>
</dbReference>
<keyword evidence="3" id="KW-0448">Lipopolysaccharide biosynthesis</keyword>
<evidence type="ECO:0000313" key="4">
    <source>
        <dbReference type="EMBL" id="MFD2262042.1"/>
    </source>
</evidence>
<keyword evidence="2 4" id="KW-0548">Nucleotidyltransferase</keyword>
<dbReference type="InterPro" id="IPR029044">
    <property type="entry name" value="Nucleotide-diphossugar_trans"/>
</dbReference>
<dbReference type="Proteomes" id="UP001597295">
    <property type="component" value="Unassembled WGS sequence"/>
</dbReference>
<evidence type="ECO:0000256" key="3">
    <source>
        <dbReference type="ARBA" id="ARBA00022985"/>
    </source>
</evidence>
<dbReference type="SUPFAM" id="SSF53448">
    <property type="entry name" value="Nucleotide-diphospho-sugar transferases"/>
    <property type="match status" value="1"/>
</dbReference>
<dbReference type="PANTHER" id="PTHR42866">
    <property type="entry name" value="3-DEOXY-MANNO-OCTULOSONATE CYTIDYLYLTRANSFERASE"/>
    <property type="match status" value="1"/>
</dbReference>
<comment type="caution">
    <text evidence="4">The sequence shown here is derived from an EMBL/GenBank/DDBJ whole genome shotgun (WGS) entry which is preliminary data.</text>
</comment>
<dbReference type="EMBL" id="JBHUIP010000003">
    <property type="protein sequence ID" value="MFD2262042.1"/>
    <property type="molecule type" value="Genomic_DNA"/>
</dbReference>
<dbReference type="NCBIfam" id="TIGR00466">
    <property type="entry name" value="kdsB"/>
    <property type="match status" value="1"/>
</dbReference>
<evidence type="ECO:0000313" key="5">
    <source>
        <dbReference type="Proteomes" id="UP001597295"/>
    </source>
</evidence>
<dbReference type="RefSeq" id="WP_379874953.1">
    <property type="nucleotide sequence ID" value="NZ_JBHUIP010000003.1"/>
</dbReference>
<dbReference type="EC" id="2.7.7.38" evidence="4"/>